<feature type="region of interest" description="Disordered" evidence="1">
    <location>
        <begin position="1"/>
        <end position="28"/>
    </location>
</feature>
<dbReference type="InParanoid" id="F4W951"/>
<organism evidence="3">
    <name type="scientific">Acromyrmex echinatior</name>
    <name type="common">Panamanian leafcutter ant</name>
    <name type="synonym">Acromyrmex octospinosus echinatior</name>
    <dbReference type="NCBI Taxonomy" id="103372"/>
    <lineage>
        <taxon>Eukaryota</taxon>
        <taxon>Metazoa</taxon>
        <taxon>Ecdysozoa</taxon>
        <taxon>Arthropoda</taxon>
        <taxon>Hexapoda</taxon>
        <taxon>Insecta</taxon>
        <taxon>Pterygota</taxon>
        <taxon>Neoptera</taxon>
        <taxon>Endopterygota</taxon>
        <taxon>Hymenoptera</taxon>
        <taxon>Apocrita</taxon>
        <taxon>Aculeata</taxon>
        <taxon>Formicoidea</taxon>
        <taxon>Formicidae</taxon>
        <taxon>Myrmicinae</taxon>
        <taxon>Acromyrmex</taxon>
    </lineage>
</organism>
<proteinExistence type="predicted"/>
<feature type="compositionally biased region" description="Acidic residues" evidence="1">
    <location>
        <begin position="88"/>
        <end position="111"/>
    </location>
</feature>
<protein>
    <submittedName>
        <fullName evidence="2">Uncharacterized protein</fullName>
    </submittedName>
</protein>
<keyword evidence="3" id="KW-1185">Reference proteome</keyword>
<gene>
    <name evidence="2" type="ORF">G5I_01998</name>
</gene>
<evidence type="ECO:0000256" key="1">
    <source>
        <dbReference type="SAM" id="MobiDB-lite"/>
    </source>
</evidence>
<dbReference type="AlphaFoldDB" id="F4W951"/>
<dbReference type="EMBL" id="GL888002">
    <property type="protein sequence ID" value="EGI69233.1"/>
    <property type="molecule type" value="Genomic_DNA"/>
</dbReference>
<dbReference type="Proteomes" id="UP000007755">
    <property type="component" value="Unassembled WGS sequence"/>
</dbReference>
<evidence type="ECO:0000313" key="3">
    <source>
        <dbReference type="Proteomes" id="UP000007755"/>
    </source>
</evidence>
<accession>F4W951</accession>
<evidence type="ECO:0000313" key="2">
    <source>
        <dbReference type="EMBL" id="EGI69233.1"/>
    </source>
</evidence>
<sequence>MRDLRPTCDGGSASPPPPPRKTVPLHREGMQDTACNYGRGLCFTIMFGSTDGLLPQNLWREAGVAVVVPVRPRWRWRRRCQGACVSGGDDDDVDDVDDDDDDDDNVHEEEDDQRRSTVRRTRYD</sequence>
<reference evidence="2" key="1">
    <citation type="submission" date="2011-02" db="EMBL/GenBank/DDBJ databases">
        <title>The genome of the leaf-cutting ant Acromyrmex echinatior suggests key adaptations to social evolution and fungus farming.</title>
        <authorList>
            <person name="Nygaard S."/>
            <person name="Zhang G."/>
        </authorList>
    </citation>
    <scope>NUCLEOTIDE SEQUENCE</scope>
</reference>
<feature type="region of interest" description="Disordered" evidence="1">
    <location>
        <begin position="84"/>
        <end position="124"/>
    </location>
</feature>
<name>F4W951_ACREC</name>